<evidence type="ECO:0000256" key="6">
    <source>
        <dbReference type="ARBA" id="ARBA00023004"/>
    </source>
</evidence>
<gene>
    <name evidence="10" type="primary">nth</name>
    <name evidence="12" type="ORF">GKIL_2996</name>
</gene>
<evidence type="ECO:0000256" key="8">
    <source>
        <dbReference type="ARBA" id="ARBA00023204"/>
    </source>
</evidence>
<dbReference type="Gene3D" id="1.10.340.30">
    <property type="entry name" value="Hypothetical protein, domain 2"/>
    <property type="match status" value="1"/>
</dbReference>
<evidence type="ECO:0000256" key="7">
    <source>
        <dbReference type="ARBA" id="ARBA00023014"/>
    </source>
</evidence>
<keyword evidence="7 10" id="KW-0411">Iron-sulfur</keyword>
<keyword evidence="10 12" id="KW-0456">Lyase</keyword>
<feature type="domain" description="HhH-GPD" evidence="11">
    <location>
        <begin position="46"/>
        <end position="194"/>
    </location>
</feature>
<dbReference type="Proteomes" id="UP000017396">
    <property type="component" value="Chromosome"/>
</dbReference>
<keyword evidence="12" id="KW-0540">Nuclease</keyword>
<comment type="catalytic activity">
    <reaction evidence="10">
        <text>2'-deoxyribonucleotide-(2'-deoxyribose 5'-phosphate)-2'-deoxyribonucleotide-DNA = a 3'-end 2'-deoxyribonucleotide-(2,3-dehydro-2,3-deoxyribose 5'-phosphate)-DNA + a 5'-end 5'-phospho-2'-deoxyribonucleoside-DNA + H(+)</text>
        <dbReference type="Rhea" id="RHEA:66592"/>
        <dbReference type="Rhea" id="RHEA-COMP:13180"/>
        <dbReference type="Rhea" id="RHEA-COMP:16897"/>
        <dbReference type="Rhea" id="RHEA-COMP:17067"/>
        <dbReference type="ChEBI" id="CHEBI:15378"/>
        <dbReference type="ChEBI" id="CHEBI:136412"/>
        <dbReference type="ChEBI" id="CHEBI:157695"/>
        <dbReference type="ChEBI" id="CHEBI:167181"/>
        <dbReference type="EC" id="4.2.99.18"/>
    </reaction>
</comment>
<dbReference type="OrthoDB" id="9800977at2"/>
<keyword evidence="4 10" id="KW-0227">DNA damage</keyword>
<feature type="binding site" evidence="10">
    <location>
        <position position="196"/>
    </location>
    <ligand>
        <name>[4Fe-4S] cluster</name>
        <dbReference type="ChEBI" id="CHEBI:49883"/>
    </ligand>
</feature>
<dbReference type="InterPro" id="IPR003265">
    <property type="entry name" value="HhH-GPD_domain"/>
</dbReference>
<dbReference type="EC" id="4.2.99.18" evidence="10"/>
<dbReference type="GO" id="GO:0051539">
    <property type="term" value="F:4 iron, 4 sulfur cluster binding"/>
    <property type="evidence" value="ECO:0007669"/>
    <property type="project" value="UniProtKB-UniRule"/>
</dbReference>
<dbReference type="HOGENOM" id="CLU_012862_3_3_3"/>
<dbReference type="PANTHER" id="PTHR10359:SF18">
    <property type="entry name" value="ENDONUCLEASE III"/>
    <property type="match status" value="1"/>
</dbReference>
<proteinExistence type="inferred from homology"/>
<name>U5QJS2_GLOK1</name>
<dbReference type="RefSeq" id="WP_023174487.1">
    <property type="nucleotide sequence ID" value="NC_022600.1"/>
</dbReference>
<dbReference type="EMBL" id="CP003587">
    <property type="protein sequence ID" value="AGY59242.1"/>
    <property type="molecule type" value="Genomic_DNA"/>
</dbReference>
<dbReference type="eggNOG" id="COG0177">
    <property type="taxonomic scope" value="Bacteria"/>
</dbReference>
<dbReference type="InterPro" id="IPR005759">
    <property type="entry name" value="Nth"/>
</dbReference>
<dbReference type="CDD" id="cd00056">
    <property type="entry name" value="ENDO3c"/>
    <property type="match status" value="1"/>
</dbReference>
<evidence type="ECO:0000256" key="4">
    <source>
        <dbReference type="ARBA" id="ARBA00022763"/>
    </source>
</evidence>
<dbReference type="PATRIC" id="fig|1183438.3.peg.2950"/>
<dbReference type="SUPFAM" id="SSF48150">
    <property type="entry name" value="DNA-glycosylase"/>
    <property type="match status" value="1"/>
</dbReference>
<keyword evidence="13" id="KW-1185">Reference proteome</keyword>
<evidence type="ECO:0000313" key="13">
    <source>
        <dbReference type="Proteomes" id="UP000017396"/>
    </source>
</evidence>
<dbReference type="GO" id="GO:0003677">
    <property type="term" value="F:DNA binding"/>
    <property type="evidence" value="ECO:0007669"/>
    <property type="project" value="UniProtKB-UniRule"/>
</dbReference>
<evidence type="ECO:0000256" key="3">
    <source>
        <dbReference type="ARBA" id="ARBA00022723"/>
    </source>
</evidence>
<keyword evidence="12" id="KW-0255">Endonuclease</keyword>
<dbReference type="HAMAP" id="MF_00942">
    <property type="entry name" value="Nth"/>
    <property type="match status" value="1"/>
</dbReference>
<feature type="binding site" evidence="10">
    <location>
        <position position="212"/>
    </location>
    <ligand>
        <name>[4Fe-4S] cluster</name>
        <dbReference type="ChEBI" id="CHEBI:49883"/>
    </ligand>
</feature>
<keyword evidence="8 10" id="KW-0234">DNA repair</keyword>
<evidence type="ECO:0000259" key="11">
    <source>
        <dbReference type="SMART" id="SM00478"/>
    </source>
</evidence>
<dbReference type="InterPro" id="IPR000445">
    <property type="entry name" value="HhH_motif"/>
</dbReference>
<dbReference type="PANTHER" id="PTHR10359">
    <property type="entry name" value="A/G-SPECIFIC ADENINE GLYCOSYLASE/ENDONUCLEASE III"/>
    <property type="match status" value="1"/>
</dbReference>
<accession>U5QJS2</accession>
<sequence length="235" mass="25221">MSVTLQDERRARAARLLLRLEAAYPHGLSLGLTSRDPFEYLVATVLATQCKDERVNRITPALFARYPDAAAFAAADEEELLPYVRPTGLGPTKARNLIAIGRILCSRHGGQVPATMAELTALPGVARKIANLVLADCFGIVEGVAVDTHVRRISKLLGLTTSSDPRRIEQDLIACLPRHSWRSWNNLLVEHGRKCCVAGAPRCPVCPLLVDCPGGLALTAGTPVSAELAATVQDG</sequence>
<comment type="function">
    <text evidence="10">DNA repair enzyme that has both DNA N-glycosylase activity and AP-lyase activity. The DNA N-glycosylase activity releases various damaged pyrimidines from DNA by cleaving the N-glycosidic bond, leaving an AP (apurinic/apyrimidinic) site. The AP-lyase activity cleaves the phosphodiester bond 3' to the AP site by a beta-elimination, leaving a 3'-terminal unsaturated sugar and a product with a terminal 5'-phosphate.</text>
</comment>
<dbReference type="InterPro" id="IPR023170">
    <property type="entry name" value="HhH_base_excis_C"/>
</dbReference>
<protein>
    <recommendedName>
        <fullName evidence="10">Endonuclease III</fullName>
        <ecNumber evidence="10">4.2.99.18</ecNumber>
    </recommendedName>
    <alternativeName>
        <fullName evidence="10">DNA-(apurinic or apyrimidinic site) lyase</fullName>
    </alternativeName>
</protein>
<dbReference type="STRING" id="1183438.GKIL_2996"/>
<keyword evidence="6 10" id="KW-0408">Iron</keyword>
<feature type="binding site" evidence="10">
    <location>
        <position position="203"/>
    </location>
    <ligand>
        <name>[4Fe-4S] cluster</name>
        <dbReference type="ChEBI" id="CHEBI:49883"/>
    </ligand>
</feature>
<reference evidence="12 13" key="1">
    <citation type="journal article" date="2013" name="PLoS ONE">
        <title>Cultivation and Complete Genome Sequencing of Gloeobacter kilaueensis sp. nov., from a Lava Cave in Kilauea Caldera, Hawai'i.</title>
        <authorList>
            <person name="Saw J.H."/>
            <person name="Schatz M."/>
            <person name="Brown M.V."/>
            <person name="Kunkel D.D."/>
            <person name="Foster J.S."/>
            <person name="Shick H."/>
            <person name="Christensen S."/>
            <person name="Hou S."/>
            <person name="Wan X."/>
            <person name="Donachie S.P."/>
        </authorList>
    </citation>
    <scope>NUCLEOTIDE SEQUENCE [LARGE SCALE GENOMIC DNA]</scope>
    <source>
        <strain evidence="13">JS</strain>
    </source>
</reference>
<dbReference type="GO" id="GO:0006285">
    <property type="term" value="P:base-excision repair, AP site formation"/>
    <property type="evidence" value="ECO:0007669"/>
    <property type="project" value="TreeGrafter"/>
</dbReference>
<feature type="binding site" evidence="10">
    <location>
        <position position="206"/>
    </location>
    <ligand>
        <name>[4Fe-4S] cluster</name>
        <dbReference type="ChEBI" id="CHEBI:49883"/>
    </ligand>
</feature>
<dbReference type="AlphaFoldDB" id="U5QJS2"/>
<keyword evidence="3 10" id="KW-0479">Metal-binding</keyword>
<keyword evidence="10" id="KW-0238">DNA-binding</keyword>
<comment type="cofactor">
    <cofactor evidence="10">
        <name>[4Fe-4S] cluster</name>
        <dbReference type="ChEBI" id="CHEBI:49883"/>
    </cofactor>
    <text evidence="10">Binds 1 [4Fe-4S] cluster.</text>
</comment>
<evidence type="ECO:0000256" key="9">
    <source>
        <dbReference type="ARBA" id="ARBA00023295"/>
    </source>
</evidence>
<keyword evidence="5 10" id="KW-0378">Hydrolase</keyword>
<dbReference type="Pfam" id="PF00633">
    <property type="entry name" value="HHH"/>
    <property type="match status" value="1"/>
</dbReference>
<dbReference type="GO" id="GO:0046872">
    <property type="term" value="F:metal ion binding"/>
    <property type="evidence" value="ECO:0007669"/>
    <property type="project" value="UniProtKB-KW"/>
</dbReference>
<dbReference type="InterPro" id="IPR011257">
    <property type="entry name" value="DNA_glycosylase"/>
</dbReference>
<evidence type="ECO:0000313" key="12">
    <source>
        <dbReference type="EMBL" id="AGY59242.1"/>
    </source>
</evidence>
<dbReference type="Pfam" id="PF00730">
    <property type="entry name" value="HhH-GPD"/>
    <property type="match status" value="1"/>
</dbReference>
<evidence type="ECO:0000256" key="2">
    <source>
        <dbReference type="ARBA" id="ARBA00022485"/>
    </source>
</evidence>
<evidence type="ECO:0000256" key="10">
    <source>
        <dbReference type="HAMAP-Rule" id="MF_00942"/>
    </source>
</evidence>
<dbReference type="KEGG" id="glj:GKIL_2996"/>
<evidence type="ECO:0000256" key="5">
    <source>
        <dbReference type="ARBA" id="ARBA00022801"/>
    </source>
</evidence>
<evidence type="ECO:0000256" key="1">
    <source>
        <dbReference type="ARBA" id="ARBA00008343"/>
    </source>
</evidence>
<dbReference type="SMART" id="SM00478">
    <property type="entry name" value="ENDO3c"/>
    <property type="match status" value="1"/>
</dbReference>
<dbReference type="GO" id="GO:0019104">
    <property type="term" value="F:DNA N-glycosylase activity"/>
    <property type="evidence" value="ECO:0007669"/>
    <property type="project" value="UniProtKB-UniRule"/>
</dbReference>
<dbReference type="GO" id="GO:0140078">
    <property type="term" value="F:class I DNA-(apurinic or apyrimidinic site) endonuclease activity"/>
    <property type="evidence" value="ECO:0007669"/>
    <property type="project" value="UniProtKB-EC"/>
</dbReference>
<keyword evidence="2 10" id="KW-0004">4Fe-4S</keyword>
<organism evidence="12 13">
    <name type="scientific">Gloeobacter kilaueensis (strain ATCC BAA-2537 / CCAP 1431/1 / ULC 316 / JS1)</name>
    <dbReference type="NCBI Taxonomy" id="1183438"/>
    <lineage>
        <taxon>Bacteria</taxon>
        <taxon>Bacillati</taxon>
        <taxon>Cyanobacteriota</taxon>
        <taxon>Cyanophyceae</taxon>
        <taxon>Gloeobacterales</taxon>
        <taxon>Gloeobacteraceae</taxon>
        <taxon>Gloeobacter</taxon>
    </lineage>
</organism>
<comment type="similarity">
    <text evidence="1 10">Belongs to the Nth/MutY family.</text>
</comment>
<dbReference type="FunFam" id="1.10.340.30:FF:000001">
    <property type="entry name" value="Endonuclease III"/>
    <property type="match status" value="1"/>
</dbReference>
<keyword evidence="9 10" id="KW-0326">Glycosidase</keyword>
<dbReference type="Gene3D" id="1.10.1670.10">
    <property type="entry name" value="Helix-hairpin-Helix base-excision DNA repair enzymes (C-terminal)"/>
    <property type="match status" value="1"/>
</dbReference>